<feature type="transmembrane region" description="Helical" evidence="1">
    <location>
        <begin position="16"/>
        <end position="39"/>
    </location>
</feature>
<name>A0A371XJG4_9HYPH</name>
<keyword evidence="1" id="KW-0472">Membrane</keyword>
<feature type="transmembrane region" description="Helical" evidence="1">
    <location>
        <begin position="51"/>
        <end position="77"/>
    </location>
</feature>
<evidence type="ECO:0000313" key="3">
    <source>
        <dbReference type="Proteomes" id="UP000262379"/>
    </source>
</evidence>
<reference evidence="3" key="1">
    <citation type="submission" date="2018-08" db="EMBL/GenBank/DDBJ databases">
        <authorList>
            <person name="Im W.T."/>
        </authorList>
    </citation>
    <scope>NUCLEOTIDE SEQUENCE [LARGE SCALE GENOMIC DNA]</scope>
    <source>
        <strain evidence="3">LA-28</strain>
    </source>
</reference>
<proteinExistence type="predicted"/>
<protein>
    <submittedName>
        <fullName evidence="2">Uncharacterized protein</fullName>
    </submittedName>
</protein>
<organism evidence="2 3">
    <name type="scientific">Mesorhizobium denitrificans</name>
    <dbReference type="NCBI Taxonomy" id="2294114"/>
    <lineage>
        <taxon>Bacteria</taxon>
        <taxon>Pseudomonadati</taxon>
        <taxon>Pseudomonadota</taxon>
        <taxon>Alphaproteobacteria</taxon>
        <taxon>Hyphomicrobiales</taxon>
        <taxon>Phyllobacteriaceae</taxon>
        <taxon>Mesorhizobium</taxon>
    </lineage>
</organism>
<keyword evidence="1" id="KW-0812">Transmembrane</keyword>
<evidence type="ECO:0000313" key="2">
    <source>
        <dbReference type="EMBL" id="RFC69360.1"/>
    </source>
</evidence>
<dbReference type="Proteomes" id="UP000262379">
    <property type="component" value="Unassembled WGS sequence"/>
</dbReference>
<gene>
    <name evidence="2" type="ORF">DY251_01035</name>
</gene>
<comment type="caution">
    <text evidence="2">The sequence shown here is derived from an EMBL/GenBank/DDBJ whole genome shotgun (WGS) entry which is preliminary data.</text>
</comment>
<feature type="transmembrane region" description="Helical" evidence="1">
    <location>
        <begin position="83"/>
        <end position="104"/>
    </location>
</feature>
<sequence length="128" mass="14094">MGQIFSILWGERSLPFTYWICYIGGTILALTGIYGLAGLAGSFGSASTVKWVLFLSVSWGLFVTYFVGTAVVLSAMNRKEQDVWSLLAIATVGSIALYSTYDIIRKDGHNPEMTQEQLLREIKSLSKS</sequence>
<dbReference type="RefSeq" id="WP_116621981.1">
    <property type="nucleotide sequence ID" value="NZ_QURN01000001.1"/>
</dbReference>
<dbReference type="AlphaFoldDB" id="A0A371XJG4"/>
<evidence type="ECO:0000256" key="1">
    <source>
        <dbReference type="SAM" id="Phobius"/>
    </source>
</evidence>
<keyword evidence="1" id="KW-1133">Transmembrane helix</keyword>
<dbReference type="EMBL" id="QURN01000001">
    <property type="protein sequence ID" value="RFC69360.1"/>
    <property type="molecule type" value="Genomic_DNA"/>
</dbReference>
<keyword evidence="3" id="KW-1185">Reference proteome</keyword>
<accession>A0A371XJG4</accession>